<dbReference type="Proteomes" id="UP001358193">
    <property type="component" value="Segment"/>
</dbReference>
<proteinExistence type="predicted"/>
<evidence type="ECO:0000313" key="2">
    <source>
        <dbReference type="Proteomes" id="UP001358193"/>
    </source>
</evidence>
<name>A0ABZ0Z5H1_9CAUD</name>
<evidence type="ECO:0000313" key="1">
    <source>
        <dbReference type="EMBL" id="WQJ53263.1"/>
    </source>
</evidence>
<organism evidence="1 2">
    <name type="scientific">phage Lak_Megaphage_Sonny</name>
    <dbReference type="NCBI Taxonomy" id="3109229"/>
    <lineage>
        <taxon>Viruses</taxon>
        <taxon>Duplodnaviria</taxon>
        <taxon>Heunggongvirae</taxon>
        <taxon>Uroviricota</taxon>
        <taxon>Caudoviricetes</taxon>
        <taxon>Caudoviricetes code 15 clade</taxon>
    </lineage>
</organism>
<dbReference type="EMBL" id="OR769223">
    <property type="protein sequence ID" value="WQJ53263.1"/>
    <property type="molecule type" value="Genomic_DNA"/>
</dbReference>
<sequence length="297" mass="34041">MKYYPYILSEQRLSLLSPEERRQYDFEHSDYCDWNLKEEALKKAGLTESYDMIKNKYLNEMMESESFSNETEQSIDEMADQMAQFESEYIINEVYDILDSMMKENVITSDEYNNIIESAKNKLYGNTQALNEATDGPDMTWWAKGIGVTLAPLLSGMGLLLLAGKTDAAINALKKYMNKIVEEVDDGTYKKQGFFKKFLNRITPDKLKNLKVKWFGGPKDIGATSEDKSKSSFRELQEVYEGNIACKQMILMKNIGLLPDDYNQALYAIENNKFEDGGFNTFIEIISKPLSGLCNKI</sequence>
<keyword evidence="2" id="KW-1185">Reference proteome</keyword>
<reference evidence="1 2" key="1">
    <citation type="submission" date="2023-11" db="EMBL/GenBank/DDBJ databases">
        <authorList>
            <person name="Cook R."/>
            <person name="Crisci M."/>
            <person name="Pye H."/>
            <person name="Adriaenssens E."/>
            <person name="Santini J."/>
        </authorList>
    </citation>
    <scope>NUCLEOTIDE SEQUENCE [LARGE SCALE GENOMIC DNA]</scope>
    <source>
        <strain evidence="1">Lak_Megaphage_Sonny</strain>
    </source>
</reference>
<protein>
    <recommendedName>
        <fullName evidence="3">Pre-toxin TG domain-containing protein</fullName>
    </recommendedName>
</protein>
<accession>A0ABZ0Z5H1</accession>
<evidence type="ECO:0008006" key="3">
    <source>
        <dbReference type="Google" id="ProtNLM"/>
    </source>
</evidence>